<sequence length="202" mass="23597">MAVAEMNRKKIIHKKKRKRQKYKELRREVGMTFLIIFLIGLVLSRLVFSLPENDGYGMIGSLSDGDRVYVNRLGEMRRFSLIYFKQPDGNGMSIRRIIGLPGEQVRYTNDDLYIDGRLVVERFLQKTLGQAKLADEVITKDFDSTDILKTDDGIIPDDHYLVLGDNRGYATDSRYYGVVDKKKIIGTVELRWWPFYQIRSYR</sequence>
<evidence type="ECO:0000256" key="3">
    <source>
        <dbReference type="RuleBase" id="RU362042"/>
    </source>
</evidence>
<evidence type="ECO:0000313" key="5">
    <source>
        <dbReference type="EMBL" id="GGC91496.1"/>
    </source>
</evidence>
<comment type="caution">
    <text evidence="5">The sequence shown here is derived from an EMBL/GenBank/DDBJ whole genome shotgun (WGS) entry which is preliminary data.</text>
</comment>
<dbReference type="EMBL" id="BMKI01000004">
    <property type="protein sequence ID" value="GGC91496.1"/>
    <property type="molecule type" value="Genomic_DNA"/>
</dbReference>
<dbReference type="PANTHER" id="PTHR43390">
    <property type="entry name" value="SIGNAL PEPTIDASE I"/>
    <property type="match status" value="1"/>
</dbReference>
<keyword evidence="6" id="KW-1185">Reference proteome</keyword>
<dbReference type="SUPFAM" id="SSF51306">
    <property type="entry name" value="LexA/Signal peptidase"/>
    <property type="match status" value="1"/>
</dbReference>
<gene>
    <name evidence="5" type="ORF">GCM10011573_21350</name>
</gene>
<protein>
    <recommendedName>
        <fullName evidence="3">Signal peptidase I</fullName>
        <ecNumber evidence="3">3.4.21.89</ecNumber>
    </recommendedName>
</protein>
<dbReference type="Gene3D" id="2.10.109.10">
    <property type="entry name" value="Umud Fragment, subunit A"/>
    <property type="match status" value="1"/>
</dbReference>
<dbReference type="InterPro" id="IPR000223">
    <property type="entry name" value="Pept_S26A_signal_pept_1"/>
</dbReference>
<dbReference type="CDD" id="cd06530">
    <property type="entry name" value="S26_SPase_I"/>
    <property type="match status" value="1"/>
</dbReference>
<reference evidence="6" key="1">
    <citation type="journal article" date="2019" name="Int. J. Syst. Evol. Microbiol.">
        <title>The Global Catalogue of Microorganisms (GCM) 10K type strain sequencing project: providing services to taxonomists for standard genome sequencing and annotation.</title>
        <authorList>
            <consortium name="The Broad Institute Genomics Platform"/>
            <consortium name="The Broad Institute Genome Sequencing Center for Infectious Disease"/>
            <person name="Wu L."/>
            <person name="Ma J."/>
        </authorList>
    </citation>
    <scope>NUCLEOTIDE SEQUENCE [LARGE SCALE GENOMIC DNA]</scope>
    <source>
        <strain evidence="6">CGMCC 1.15942</strain>
    </source>
</reference>
<keyword evidence="3" id="KW-0378">Hydrolase</keyword>
<name>A0ABQ1P5C2_9ENTE</name>
<dbReference type="PANTHER" id="PTHR43390:SF1">
    <property type="entry name" value="CHLOROPLAST PROCESSING PEPTIDASE"/>
    <property type="match status" value="1"/>
</dbReference>
<accession>A0ABQ1P5C2</accession>
<comment type="subcellular location">
    <subcellularLocation>
        <location evidence="1">Cell membrane</location>
        <topology evidence="1">Single-pass type II membrane protein</topology>
    </subcellularLocation>
    <subcellularLocation>
        <location evidence="3">Membrane</location>
        <topology evidence="3">Single-pass type II membrane protein</topology>
    </subcellularLocation>
</comment>
<evidence type="ECO:0000256" key="1">
    <source>
        <dbReference type="ARBA" id="ARBA00004401"/>
    </source>
</evidence>
<dbReference type="EC" id="3.4.21.89" evidence="3"/>
<organism evidence="5 6">
    <name type="scientific">Enterococcus wangshanyuanii</name>
    <dbReference type="NCBI Taxonomy" id="2005703"/>
    <lineage>
        <taxon>Bacteria</taxon>
        <taxon>Bacillati</taxon>
        <taxon>Bacillota</taxon>
        <taxon>Bacilli</taxon>
        <taxon>Lactobacillales</taxon>
        <taxon>Enterococcaceae</taxon>
        <taxon>Enterococcus</taxon>
    </lineage>
</organism>
<dbReference type="CDD" id="cd06462">
    <property type="entry name" value="Peptidase_S24_S26"/>
    <property type="match status" value="1"/>
</dbReference>
<comment type="catalytic activity">
    <reaction evidence="3">
        <text>Cleavage of hydrophobic, N-terminal signal or leader sequences from secreted and periplasmic proteins.</text>
        <dbReference type="EC" id="3.4.21.89"/>
    </reaction>
</comment>
<evidence type="ECO:0000259" key="4">
    <source>
        <dbReference type="Pfam" id="PF10502"/>
    </source>
</evidence>
<evidence type="ECO:0000313" key="6">
    <source>
        <dbReference type="Proteomes" id="UP000630615"/>
    </source>
</evidence>
<proteinExistence type="inferred from homology"/>
<feature type="domain" description="Peptidase S26" evidence="4">
    <location>
        <begin position="27"/>
        <end position="193"/>
    </location>
</feature>
<dbReference type="Proteomes" id="UP000630615">
    <property type="component" value="Unassembled WGS sequence"/>
</dbReference>
<comment type="similarity">
    <text evidence="2 3">Belongs to the peptidase S26 family.</text>
</comment>
<evidence type="ECO:0000256" key="2">
    <source>
        <dbReference type="ARBA" id="ARBA00009370"/>
    </source>
</evidence>
<dbReference type="Pfam" id="PF10502">
    <property type="entry name" value="Peptidase_S26"/>
    <property type="match status" value="1"/>
</dbReference>
<dbReference type="InterPro" id="IPR019533">
    <property type="entry name" value="Peptidase_S26"/>
</dbReference>
<keyword evidence="3" id="KW-0645">Protease</keyword>
<dbReference type="PRINTS" id="PR00727">
    <property type="entry name" value="LEADERPTASE"/>
</dbReference>
<dbReference type="NCBIfam" id="TIGR02227">
    <property type="entry name" value="sigpep_I_bact"/>
    <property type="match status" value="1"/>
</dbReference>
<dbReference type="InterPro" id="IPR036286">
    <property type="entry name" value="LexA/Signal_pep-like_sf"/>
</dbReference>